<evidence type="ECO:0000256" key="8">
    <source>
        <dbReference type="ARBA" id="ARBA00023277"/>
    </source>
</evidence>
<evidence type="ECO:0000313" key="12">
    <source>
        <dbReference type="Proteomes" id="UP000321121"/>
    </source>
</evidence>
<dbReference type="RefSeq" id="WP_035598499.1">
    <property type="nucleotide sequence ID" value="NZ_BJUS01000002.1"/>
</dbReference>
<feature type="region of interest" description="Disordered" evidence="9">
    <location>
        <begin position="285"/>
        <end position="306"/>
    </location>
</feature>
<reference evidence="11 12" key="1">
    <citation type="submission" date="2019-07" db="EMBL/GenBank/DDBJ databases">
        <title>Whole genome shotgun sequence of Halomonas halophila NBRC 102604.</title>
        <authorList>
            <person name="Hosoyama A."/>
            <person name="Uohara A."/>
            <person name="Ohji S."/>
            <person name="Ichikawa N."/>
        </authorList>
    </citation>
    <scope>NUCLEOTIDE SEQUENCE [LARGE SCALE GENOMIC DNA]</scope>
    <source>
        <strain evidence="11 12">NBRC 102604</strain>
    </source>
</reference>
<keyword evidence="7" id="KW-0630">Potassium</keyword>
<feature type="compositionally biased region" description="Low complexity" evidence="9">
    <location>
        <begin position="293"/>
        <end position="306"/>
    </location>
</feature>
<dbReference type="PRINTS" id="PR00990">
    <property type="entry name" value="RIBOKINASE"/>
</dbReference>
<dbReference type="Gene3D" id="3.40.1190.20">
    <property type="match status" value="1"/>
</dbReference>
<feature type="domain" description="Carbohydrate kinase PfkB" evidence="10">
    <location>
        <begin position="5"/>
        <end position="287"/>
    </location>
</feature>
<protein>
    <submittedName>
        <fullName evidence="11">Ribokinase</fullName>
    </submittedName>
</protein>
<keyword evidence="6" id="KW-0460">Magnesium</keyword>
<evidence type="ECO:0000256" key="5">
    <source>
        <dbReference type="ARBA" id="ARBA00022840"/>
    </source>
</evidence>
<dbReference type="InterPro" id="IPR011877">
    <property type="entry name" value="Ribokinase"/>
</dbReference>
<evidence type="ECO:0000256" key="9">
    <source>
        <dbReference type="SAM" id="MobiDB-lite"/>
    </source>
</evidence>
<evidence type="ECO:0000256" key="6">
    <source>
        <dbReference type="ARBA" id="ARBA00022842"/>
    </source>
</evidence>
<dbReference type="Proteomes" id="UP000321121">
    <property type="component" value="Unassembled WGS sequence"/>
</dbReference>
<dbReference type="CDD" id="cd01174">
    <property type="entry name" value="ribokinase"/>
    <property type="match status" value="1"/>
</dbReference>
<name>A0ABQ0U0U7_9GAMM</name>
<evidence type="ECO:0000256" key="4">
    <source>
        <dbReference type="ARBA" id="ARBA00022777"/>
    </source>
</evidence>
<keyword evidence="4" id="KW-0418">Kinase</keyword>
<dbReference type="InterPro" id="IPR002139">
    <property type="entry name" value="Ribo/fructo_kinase"/>
</dbReference>
<evidence type="ECO:0000256" key="1">
    <source>
        <dbReference type="ARBA" id="ARBA00022679"/>
    </source>
</evidence>
<keyword evidence="2" id="KW-0479">Metal-binding</keyword>
<evidence type="ECO:0000256" key="3">
    <source>
        <dbReference type="ARBA" id="ARBA00022741"/>
    </source>
</evidence>
<dbReference type="Pfam" id="PF00294">
    <property type="entry name" value="PfkB"/>
    <property type="match status" value="1"/>
</dbReference>
<keyword evidence="8" id="KW-0119">Carbohydrate metabolism</keyword>
<accession>A0ABQ0U0U7</accession>
<evidence type="ECO:0000259" key="10">
    <source>
        <dbReference type="Pfam" id="PF00294"/>
    </source>
</evidence>
<evidence type="ECO:0000256" key="2">
    <source>
        <dbReference type="ARBA" id="ARBA00022723"/>
    </source>
</evidence>
<keyword evidence="1" id="KW-0808">Transferase</keyword>
<organism evidence="11 12">
    <name type="scientific">Halomonas halophila</name>
    <dbReference type="NCBI Taxonomy" id="29573"/>
    <lineage>
        <taxon>Bacteria</taxon>
        <taxon>Pseudomonadati</taxon>
        <taxon>Pseudomonadota</taxon>
        <taxon>Gammaproteobacteria</taxon>
        <taxon>Oceanospirillales</taxon>
        <taxon>Halomonadaceae</taxon>
        <taxon>Halomonas</taxon>
    </lineage>
</organism>
<keyword evidence="12" id="KW-1185">Reference proteome</keyword>
<comment type="caution">
    <text evidence="11">The sequence shown here is derived from an EMBL/GenBank/DDBJ whole genome shotgun (WGS) entry which is preliminary data.</text>
</comment>
<dbReference type="PANTHER" id="PTHR10584:SF166">
    <property type="entry name" value="RIBOKINASE"/>
    <property type="match status" value="1"/>
</dbReference>
<keyword evidence="3" id="KW-0547">Nucleotide-binding</keyword>
<dbReference type="EMBL" id="BJUS01000002">
    <property type="protein sequence ID" value="GEK71766.1"/>
    <property type="molecule type" value="Genomic_DNA"/>
</dbReference>
<sequence length="306" mass="32280">MLHNFGSINLDHIYRVPHLVTPGETLTSHGYRVGLGGKGANQSLAMARAGGQVRHWGRLGRQDAWARDLLEASGVDVDSVELVDEPSGHAIIQVDDAGENAILLFPGANHGFNEANLEARLAEASPGDWLLAQNECIALPYLFEAARERGLHIAFNPAPMTADAAELPLEACRLLFVNRSEAEILTGLPAGSAASALLDALASRLPATETVLTLGGDGAWYQVGETRHFQPPMPVTPVDTTAAGDTFIGYYLAALQDGEGPEACLARAAAAAALGVQRSGAAESIPEAAEVAQWQRQTQPQTPNTP</sequence>
<dbReference type="SUPFAM" id="SSF53613">
    <property type="entry name" value="Ribokinase-like"/>
    <property type="match status" value="1"/>
</dbReference>
<evidence type="ECO:0000256" key="7">
    <source>
        <dbReference type="ARBA" id="ARBA00022958"/>
    </source>
</evidence>
<gene>
    <name evidence="11" type="primary">rbsK</name>
    <name evidence="11" type="ORF">HHA04nite_03100</name>
</gene>
<keyword evidence="5" id="KW-0067">ATP-binding</keyword>
<evidence type="ECO:0000313" key="11">
    <source>
        <dbReference type="EMBL" id="GEK71766.1"/>
    </source>
</evidence>
<dbReference type="PANTHER" id="PTHR10584">
    <property type="entry name" value="SUGAR KINASE"/>
    <property type="match status" value="1"/>
</dbReference>
<dbReference type="InterPro" id="IPR011611">
    <property type="entry name" value="PfkB_dom"/>
</dbReference>
<dbReference type="InterPro" id="IPR029056">
    <property type="entry name" value="Ribokinase-like"/>
</dbReference>
<proteinExistence type="predicted"/>